<dbReference type="Proteomes" id="UP000070121">
    <property type="component" value="Unassembled WGS sequence"/>
</dbReference>
<gene>
    <name evidence="7" type="ORF">CSAL01_08898</name>
</gene>
<organism evidence="7 8">
    <name type="scientific">Colletotrichum salicis</name>
    <dbReference type="NCBI Taxonomy" id="1209931"/>
    <lineage>
        <taxon>Eukaryota</taxon>
        <taxon>Fungi</taxon>
        <taxon>Dikarya</taxon>
        <taxon>Ascomycota</taxon>
        <taxon>Pezizomycotina</taxon>
        <taxon>Sordariomycetes</taxon>
        <taxon>Hypocreomycetidae</taxon>
        <taxon>Glomerellales</taxon>
        <taxon>Glomerellaceae</taxon>
        <taxon>Colletotrichum</taxon>
        <taxon>Colletotrichum acutatum species complex</taxon>
    </lineage>
</organism>
<dbReference type="PANTHER" id="PTHR31001">
    <property type="entry name" value="UNCHARACTERIZED TRANSCRIPTIONAL REGULATORY PROTEIN"/>
    <property type="match status" value="1"/>
</dbReference>
<feature type="compositionally biased region" description="Polar residues" evidence="4">
    <location>
        <begin position="781"/>
        <end position="791"/>
    </location>
</feature>
<dbReference type="GO" id="GO:0008270">
    <property type="term" value="F:zinc ion binding"/>
    <property type="evidence" value="ECO:0007669"/>
    <property type="project" value="InterPro"/>
</dbReference>
<feature type="domain" description="Xylanolytic transcriptional activator regulatory" evidence="6">
    <location>
        <begin position="388"/>
        <end position="456"/>
    </location>
</feature>
<evidence type="ECO:0000256" key="3">
    <source>
        <dbReference type="ARBA" id="ARBA00023242"/>
    </source>
</evidence>
<dbReference type="EMBL" id="JFFI01001536">
    <property type="protein sequence ID" value="KXH59199.1"/>
    <property type="molecule type" value="Genomic_DNA"/>
</dbReference>
<evidence type="ECO:0000256" key="1">
    <source>
        <dbReference type="ARBA" id="ARBA00004123"/>
    </source>
</evidence>
<dbReference type="GO" id="GO:0005634">
    <property type="term" value="C:nucleus"/>
    <property type="evidence" value="ECO:0007669"/>
    <property type="project" value="UniProtKB-SubCell"/>
</dbReference>
<protein>
    <submittedName>
        <fullName evidence="7">C6 zinc finger protein</fullName>
    </submittedName>
</protein>
<reference evidence="7 8" key="1">
    <citation type="submission" date="2014-02" db="EMBL/GenBank/DDBJ databases">
        <title>The genome sequence of Colletotrichum salicis CBS 607.94.</title>
        <authorList>
            <person name="Baroncelli R."/>
            <person name="Thon M.R."/>
        </authorList>
    </citation>
    <scope>NUCLEOTIDE SEQUENCE [LARGE SCALE GENOMIC DNA]</scope>
    <source>
        <strain evidence="7 8">CBS 607.94</strain>
    </source>
</reference>
<evidence type="ECO:0000256" key="2">
    <source>
        <dbReference type="ARBA" id="ARBA00022723"/>
    </source>
</evidence>
<dbReference type="GO" id="GO:0006351">
    <property type="term" value="P:DNA-templated transcription"/>
    <property type="evidence" value="ECO:0007669"/>
    <property type="project" value="InterPro"/>
</dbReference>
<comment type="caution">
    <text evidence="7">The sequence shown here is derived from an EMBL/GenBank/DDBJ whole genome shotgun (WGS) entry which is preliminary data.</text>
</comment>
<dbReference type="PANTHER" id="PTHR31001:SF85">
    <property type="entry name" value="ZN(II)2CYS6 TRANSCRIPTION FACTOR (EUROFUNG)"/>
    <property type="match status" value="1"/>
</dbReference>
<feature type="region of interest" description="Disordered" evidence="4">
    <location>
        <begin position="618"/>
        <end position="677"/>
    </location>
</feature>
<dbReference type="Pfam" id="PF04082">
    <property type="entry name" value="Fungal_trans"/>
    <property type="match status" value="2"/>
</dbReference>
<dbReference type="SUPFAM" id="SSF57701">
    <property type="entry name" value="Zn2/Cys6 DNA-binding domain"/>
    <property type="match status" value="1"/>
</dbReference>
<evidence type="ECO:0000313" key="7">
    <source>
        <dbReference type="EMBL" id="KXH59199.1"/>
    </source>
</evidence>
<dbReference type="InterPro" id="IPR036864">
    <property type="entry name" value="Zn2-C6_fun-type_DNA-bd_sf"/>
</dbReference>
<dbReference type="GO" id="GO:0003677">
    <property type="term" value="F:DNA binding"/>
    <property type="evidence" value="ECO:0007669"/>
    <property type="project" value="InterPro"/>
</dbReference>
<dbReference type="InterPro" id="IPR007219">
    <property type="entry name" value="XnlR_reg_dom"/>
</dbReference>
<name>A0A135UFL7_9PEZI</name>
<dbReference type="SMART" id="SM00066">
    <property type="entry name" value="GAL4"/>
    <property type="match status" value="1"/>
</dbReference>
<feature type="compositionally biased region" description="Polar residues" evidence="4">
    <location>
        <begin position="625"/>
        <end position="661"/>
    </location>
</feature>
<keyword evidence="3" id="KW-0539">Nucleus</keyword>
<proteinExistence type="predicted"/>
<dbReference type="OrthoDB" id="2269373at2759"/>
<evidence type="ECO:0000259" key="6">
    <source>
        <dbReference type="SMART" id="SM00906"/>
    </source>
</evidence>
<comment type="subcellular location">
    <subcellularLocation>
        <location evidence="1">Nucleus</location>
    </subcellularLocation>
</comment>
<feature type="domain" description="Xylanolytic transcriptional activator regulatory" evidence="6">
    <location>
        <begin position="931"/>
        <end position="1004"/>
    </location>
</feature>
<sequence length="1311" mass="146092">MTADKPSPSPSGVGAASRTHKSCDACKSRKVRCPSNGPPGPCANCIVSSKTYWFLFSWQDIPVYSQTLNLRNGKHEQQNIHHTIVTHSEEQTNSFGRLSMAKDCKILSKLPVAGQLLPTNYSPLSNRPLSLPDAKAVLDLSTSDGETKPLVLPDRTSPKSPPHRIQELHVDRVLARAQRPKTSTGRGQEETMFVPVSTIGHSFDVICTHQGGRNSLTFFSDNRLLSLSTHLQNQKVNELVGRISVIVNGRLRRTDSTTTNPRRTQPPDLGTDRVRAALYIRLYFERVHPMFPFLDRTAFETMVSSPNFPNLLERSKPWCCLYYCVLALGCQYADGGTFEPGKGESWRLFTVSLGGFSELLLLPDSLTTLQALTAMSVYGLGVSGLAVEPVIMSEAARRAQIMSSHSFTGPTAHAYQKSFWILYAIEKITSFHFGRSSLNGELEEWRASLPDNGFRPGGILRPQTVSGPNARSLALILHYLYYSILLTLARTTLCYLPVPETPAVTATKDDRMKTILNASRAILELTTMIEVEPYTVTWVLAGIPITALFVLFDLVIHDPRQPDTGTNLALLDMVAGHFSRIEYASGGTVPGSLIAEFAKIARDYVNEIQHSEAGLTNAARPHAPTNHSAMQMVQQSSELDGGSNKQVARPTQITLDLSDSDQPCVPSTRAPPGAGRRRVVKDLLERLNQCESLLSQVAPRDAYGRPVNPDTPGSSRDVADSPAMSHISYEEARKQPSSRPIGKIVCDEGRPTFMENPFRGNVIDHLQFSKLNLGDNDTEKSTNPSGSTSVSERGDVVHQKAMDFDILALGPVEVLRLWQVFLERVNPMIKVIHVPSLEPLVFEAATDRFNLSPDLEALLCSINVVAIMALSEAESIQMLNIEKKKALRNSMSALKKAMSKVDFLRKYNMTTLQCLVLYLVSLQGQFDRHAAWVLTGMLVRIAQRMGLHRDGDLIGLQPFETEMRRRIWWQIIMLETKYAVLAGFGDTLLPPNWDAKLPSNVNDADLLPGSAEPVKSRDGATEMAFCLMLYESRAFFCDNPMPEFEAVILSGEKISPETSRKFSGQPLDKYRLLVDQYDERLAAAERRFCNPSAGGIHLVASKVRSFTAQRLRDMIMHAREPWDENKDGGASQQSFFRAWVISFESDVSWYDTIDDKFTWYLKLHFQSDAFSVMIELLQWQPVGTLVDRAWKAIDRLFHHHPEMYDMSRRDNMLRAENLLAGWARRELAFRNLGMSCDTPLVVARFRSSEIFKQKQPGGVPVEQWPAPTPDTALFSDMSPSDFETFDGGMPEDTHGPNFSLWGGCGPGQHAL</sequence>
<dbReference type="InterPro" id="IPR050613">
    <property type="entry name" value="Sec_Metabolite_Reg"/>
</dbReference>
<keyword evidence="2" id="KW-0479">Metal-binding</keyword>
<dbReference type="CDD" id="cd00067">
    <property type="entry name" value="GAL4"/>
    <property type="match status" value="1"/>
</dbReference>
<feature type="region of interest" description="Disordered" evidence="4">
    <location>
        <begin position="773"/>
        <end position="794"/>
    </location>
</feature>
<dbReference type="GO" id="GO:0000981">
    <property type="term" value="F:DNA-binding transcription factor activity, RNA polymerase II-specific"/>
    <property type="evidence" value="ECO:0007669"/>
    <property type="project" value="InterPro"/>
</dbReference>
<accession>A0A135UFL7</accession>
<evidence type="ECO:0000259" key="5">
    <source>
        <dbReference type="SMART" id="SM00066"/>
    </source>
</evidence>
<dbReference type="CDD" id="cd12148">
    <property type="entry name" value="fungal_TF_MHR"/>
    <property type="match status" value="2"/>
</dbReference>
<keyword evidence="8" id="KW-1185">Reference proteome</keyword>
<feature type="region of interest" description="Disordered" evidence="4">
    <location>
        <begin position="701"/>
        <end position="724"/>
    </location>
</feature>
<dbReference type="STRING" id="1209931.A0A135UFL7"/>
<feature type="domain" description="Zn(2)-C6 fungal-type" evidence="5">
    <location>
        <begin position="17"/>
        <end position="61"/>
    </location>
</feature>
<evidence type="ECO:0000313" key="8">
    <source>
        <dbReference type="Proteomes" id="UP000070121"/>
    </source>
</evidence>
<evidence type="ECO:0000256" key="4">
    <source>
        <dbReference type="SAM" id="MobiDB-lite"/>
    </source>
</evidence>
<dbReference type="SMART" id="SM00906">
    <property type="entry name" value="Fungal_trans"/>
    <property type="match status" value="2"/>
</dbReference>
<dbReference type="InterPro" id="IPR001138">
    <property type="entry name" value="Zn2Cys6_DnaBD"/>
</dbReference>